<gene>
    <name evidence="5" type="ORF">IPH26_03715</name>
</gene>
<dbReference type="Proteomes" id="UP000807785">
    <property type="component" value="Unassembled WGS sequence"/>
</dbReference>
<organism evidence="5 6">
    <name type="scientific">Candidatus Methylophosphatis roskildensis</name>
    <dbReference type="NCBI Taxonomy" id="2899263"/>
    <lineage>
        <taxon>Bacteria</taxon>
        <taxon>Pseudomonadati</taxon>
        <taxon>Pseudomonadota</taxon>
        <taxon>Betaproteobacteria</taxon>
        <taxon>Nitrosomonadales</taxon>
        <taxon>Sterolibacteriaceae</taxon>
        <taxon>Candidatus Methylophosphatis</taxon>
    </lineage>
</organism>
<name>A0A9D7HJL3_9PROT</name>
<dbReference type="NCBIfam" id="NF005444">
    <property type="entry name" value="PRK07033.1"/>
    <property type="match status" value="1"/>
</dbReference>
<dbReference type="InterPro" id="IPR017732">
    <property type="entry name" value="T4/T6SS_DotU"/>
</dbReference>
<dbReference type="Pfam" id="PF00691">
    <property type="entry name" value="OmpA"/>
    <property type="match status" value="1"/>
</dbReference>
<keyword evidence="1 3" id="KW-0472">Membrane</keyword>
<feature type="region of interest" description="Disordered" evidence="2">
    <location>
        <begin position="400"/>
        <end position="422"/>
    </location>
</feature>
<dbReference type="Gene3D" id="3.30.1330.60">
    <property type="entry name" value="OmpA-like domain"/>
    <property type="match status" value="1"/>
</dbReference>
<dbReference type="GO" id="GO:0016020">
    <property type="term" value="C:membrane"/>
    <property type="evidence" value="ECO:0007669"/>
    <property type="project" value="UniProtKB-UniRule"/>
</dbReference>
<dbReference type="PANTHER" id="PTHR38033:SF1">
    <property type="entry name" value="DOTU FAMILY TYPE IV_VI SECRETION SYSTEM PROTEIN"/>
    <property type="match status" value="1"/>
</dbReference>
<keyword evidence="3" id="KW-1133">Transmembrane helix</keyword>
<dbReference type="PANTHER" id="PTHR38033">
    <property type="entry name" value="MEMBRANE PROTEIN-RELATED"/>
    <property type="match status" value="1"/>
</dbReference>
<dbReference type="EMBL" id="JADJEV010000002">
    <property type="protein sequence ID" value="MBK6972082.1"/>
    <property type="molecule type" value="Genomic_DNA"/>
</dbReference>
<evidence type="ECO:0000259" key="4">
    <source>
        <dbReference type="PROSITE" id="PS51123"/>
    </source>
</evidence>
<feature type="region of interest" description="Disordered" evidence="2">
    <location>
        <begin position="1"/>
        <end position="43"/>
    </location>
</feature>
<dbReference type="InterPro" id="IPR036737">
    <property type="entry name" value="OmpA-like_sf"/>
</dbReference>
<dbReference type="Pfam" id="PF09850">
    <property type="entry name" value="DotU"/>
    <property type="match status" value="1"/>
</dbReference>
<dbReference type="InterPro" id="IPR017733">
    <property type="entry name" value="OmpA-like_dom_proteobacteria"/>
</dbReference>
<protein>
    <submittedName>
        <fullName evidence="5">DotU family type VI secretion system protein</fullName>
    </submittedName>
</protein>
<dbReference type="InterPro" id="IPR038522">
    <property type="entry name" value="T4/T6SS_DotU_sf"/>
</dbReference>
<feature type="transmembrane region" description="Helical" evidence="3">
    <location>
        <begin position="240"/>
        <end position="260"/>
    </location>
</feature>
<dbReference type="SUPFAM" id="SSF103088">
    <property type="entry name" value="OmpA-like"/>
    <property type="match status" value="1"/>
</dbReference>
<dbReference type="CDD" id="cd07185">
    <property type="entry name" value="OmpA_C-like"/>
    <property type="match status" value="1"/>
</dbReference>
<dbReference type="InterPro" id="IPR006665">
    <property type="entry name" value="OmpA-like"/>
</dbReference>
<accession>A0A9D7HJL3</accession>
<dbReference type="NCBIfam" id="TIGR03349">
    <property type="entry name" value="IV_VI_DotU"/>
    <property type="match status" value="1"/>
</dbReference>
<evidence type="ECO:0000256" key="1">
    <source>
        <dbReference type="PROSITE-ProRule" id="PRU00473"/>
    </source>
</evidence>
<evidence type="ECO:0000313" key="5">
    <source>
        <dbReference type="EMBL" id="MBK6972082.1"/>
    </source>
</evidence>
<evidence type="ECO:0000256" key="3">
    <source>
        <dbReference type="SAM" id="Phobius"/>
    </source>
</evidence>
<dbReference type="PROSITE" id="PS51123">
    <property type="entry name" value="OMPA_2"/>
    <property type="match status" value="1"/>
</dbReference>
<reference evidence="5" key="1">
    <citation type="submission" date="2020-10" db="EMBL/GenBank/DDBJ databases">
        <title>Connecting structure to function with the recovery of over 1000 high-quality activated sludge metagenome-assembled genomes encoding full-length rRNA genes using long-read sequencing.</title>
        <authorList>
            <person name="Singleton C.M."/>
            <person name="Petriglieri F."/>
            <person name="Kristensen J.M."/>
            <person name="Kirkegaard R.H."/>
            <person name="Michaelsen T.Y."/>
            <person name="Andersen M.H."/>
            <person name="Karst S.M."/>
            <person name="Dueholm M.S."/>
            <person name="Nielsen P.H."/>
            <person name="Albertsen M."/>
        </authorList>
    </citation>
    <scope>NUCLEOTIDE SEQUENCE</scope>
    <source>
        <strain evidence="5">Bjer_18-Q3-R1-45_BAT3C.347</strain>
    </source>
</reference>
<evidence type="ECO:0000313" key="6">
    <source>
        <dbReference type="Proteomes" id="UP000807785"/>
    </source>
</evidence>
<feature type="compositionally biased region" description="Low complexity" evidence="2">
    <location>
        <begin position="24"/>
        <end position="43"/>
    </location>
</feature>
<dbReference type="NCBIfam" id="TIGR03350">
    <property type="entry name" value="type_VI_ompA"/>
    <property type="match status" value="1"/>
</dbReference>
<evidence type="ECO:0000256" key="2">
    <source>
        <dbReference type="SAM" id="MobiDB-lite"/>
    </source>
</evidence>
<sequence>MSNDDPFASSESDRTFLMPSPGQRAARAAPEGDPPAAAGFAGGQEPQVPVEALIPNAGLNPLIIAASPLLNAVPQLRASLTHPNPIGLRETLAQGIRAFESKAKASGVEPQKVIGARYVLCTFLDETAASTPWGGSGVWGKQSLLVMFHNETWGGEKVFQLMAKLAENPGANRDLLELLFVVLALGFEGRYRVLDNGRAQLELLRERLLVMLRNQRGEYERELSPHWRGIEAKRNVMSLLPMWVVIAVAGLLAIGLYLGLSMSLNAKSDPVFAEIQALRAKALAPAPKVVAAAPKPRMAGFLEPEIKEGLVAVGDFGDRSIITIKGDGFFDPGSATVADKVLPLLVRIGEALNSVQGAVLITGHTDNQPIRSARFPSNWHLSQERALAVQQLLARSVKPERIKSEGRAESEPVAENSTAAGRAKNRRVEITLFVAKPGT</sequence>
<proteinExistence type="predicted"/>
<dbReference type="Gene3D" id="1.25.40.590">
    <property type="entry name" value="Type IV / VI secretion system, DotU"/>
    <property type="match status" value="1"/>
</dbReference>
<dbReference type="NCBIfam" id="NF038228">
    <property type="entry name" value="IcmH_DotU_IVB"/>
    <property type="match status" value="1"/>
</dbReference>
<comment type="caution">
    <text evidence="5">The sequence shown here is derived from an EMBL/GenBank/DDBJ whole genome shotgun (WGS) entry which is preliminary data.</text>
</comment>
<keyword evidence="3" id="KW-0812">Transmembrane</keyword>
<feature type="compositionally biased region" description="Basic and acidic residues" evidence="2">
    <location>
        <begin position="400"/>
        <end position="410"/>
    </location>
</feature>
<dbReference type="AlphaFoldDB" id="A0A9D7HJL3"/>
<feature type="domain" description="OmpA-like" evidence="4">
    <location>
        <begin position="317"/>
        <end position="436"/>
    </location>
</feature>